<reference evidence="2" key="1">
    <citation type="submission" date="2018-10" db="EMBL/GenBank/DDBJ databases">
        <authorList>
            <consortium name="PulseNet: The National Subtyping Network for Foodborne Disease Surveillance"/>
            <person name="Tarr C.L."/>
            <person name="Trees E."/>
            <person name="Katz L.S."/>
            <person name="Carleton-Romer H.A."/>
            <person name="Stroika S."/>
            <person name="Kucerova Z."/>
            <person name="Roache K.F."/>
            <person name="Sabol A.L."/>
            <person name="Besser J."/>
            <person name="Gerner-Smidt P."/>
        </authorList>
    </citation>
    <scope>NUCLEOTIDE SEQUENCE [LARGE SCALE GENOMIC DNA]</scope>
    <source>
        <strain evidence="2">PNUSAS056479</strain>
    </source>
</reference>
<accession>A0A3R0UIX1</accession>
<sequence>MKLPERWPLYAKWFVVWLVIMPMIVYRVSHTWLFSSGLFGLLVVALAVGLSVHLVDRMFSFLCDSVKRR</sequence>
<name>A0A3R0UIX1_SALER</name>
<organism evidence="2">
    <name type="scientific">Salmonella enterica</name>
    <name type="common">Salmonella choleraesuis</name>
    <dbReference type="NCBI Taxonomy" id="28901"/>
    <lineage>
        <taxon>Bacteria</taxon>
        <taxon>Pseudomonadati</taxon>
        <taxon>Pseudomonadota</taxon>
        <taxon>Gammaproteobacteria</taxon>
        <taxon>Enterobacterales</taxon>
        <taxon>Enterobacteriaceae</taxon>
        <taxon>Salmonella</taxon>
    </lineage>
</organism>
<dbReference type="AlphaFoldDB" id="A0A3R0UIX1"/>
<feature type="transmembrane region" description="Helical" evidence="1">
    <location>
        <begin position="32"/>
        <end position="55"/>
    </location>
</feature>
<protein>
    <submittedName>
        <fullName evidence="2">Uncharacterized protein</fullName>
    </submittedName>
</protein>
<keyword evidence="1" id="KW-1133">Transmembrane helix</keyword>
<gene>
    <name evidence="2" type="ORF">EBH50_10385</name>
</gene>
<proteinExistence type="predicted"/>
<comment type="caution">
    <text evidence="2">The sequence shown here is derived from an EMBL/GenBank/DDBJ whole genome shotgun (WGS) entry which is preliminary data.</text>
</comment>
<keyword evidence="1" id="KW-0812">Transmembrane</keyword>
<feature type="transmembrane region" description="Helical" evidence="1">
    <location>
        <begin position="7"/>
        <end position="26"/>
    </location>
</feature>
<keyword evidence="1" id="KW-0472">Membrane</keyword>
<evidence type="ECO:0000313" key="2">
    <source>
        <dbReference type="EMBL" id="MLE30349.1"/>
    </source>
</evidence>
<dbReference type="EMBL" id="RUTY01000010">
    <property type="protein sequence ID" value="MLE30349.1"/>
    <property type="molecule type" value="Genomic_DNA"/>
</dbReference>
<evidence type="ECO:0000256" key="1">
    <source>
        <dbReference type="SAM" id="Phobius"/>
    </source>
</evidence>
<dbReference type="Proteomes" id="UP000885317">
    <property type="component" value="Unassembled WGS sequence"/>
</dbReference>